<evidence type="ECO:0000256" key="4">
    <source>
        <dbReference type="ARBA" id="ARBA00022729"/>
    </source>
</evidence>
<dbReference type="AlphaFoldDB" id="L0G4B0"/>
<dbReference type="Proteomes" id="UP000010796">
    <property type="component" value="Chromosome"/>
</dbReference>
<accession>L0G4B0</accession>
<evidence type="ECO:0000313" key="9">
    <source>
        <dbReference type="EMBL" id="AGA80143.1"/>
    </source>
</evidence>
<feature type="domain" description="Sulfatase N-terminal" evidence="8">
    <location>
        <begin position="45"/>
        <end position="384"/>
    </location>
</feature>
<gene>
    <name evidence="9" type="ordered locus">Echvi_3933</name>
</gene>
<dbReference type="KEGG" id="evi:Echvi_3933"/>
<evidence type="ECO:0000256" key="7">
    <source>
        <dbReference type="SAM" id="MobiDB-lite"/>
    </source>
</evidence>
<dbReference type="InterPro" id="IPR017850">
    <property type="entry name" value="Alkaline_phosphatase_core_sf"/>
</dbReference>
<dbReference type="GO" id="GO:0046872">
    <property type="term" value="F:metal ion binding"/>
    <property type="evidence" value="ECO:0007669"/>
    <property type="project" value="UniProtKB-KW"/>
</dbReference>
<evidence type="ECO:0000256" key="5">
    <source>
        <dbReference type="ARBA" id="ARBA00022801"/>
    </source>
</evidence>
<protein>
    <submittedName>
        <fullName evidence="9">Arylsulfatase A family protein</fullName>
    </submittedName>
</protein>
<dbReference type="RefSeq" id="WP_015267681.1">
    <property type="nucleotide sequence ID" value="NC_019904.1"/>
</dbReference>
<evidence type="ECO:0000313" key="10">
    <source>
        <dbReference type="Proteomes" id="UP000010796"/>
    </source>
</evidence>
<dbReference type="PANTHER" id="PTHR42693">
    <property type="entry name" value="ARYLSULFATASE FAMILY MEMBER"/>
    <property type="match status" value="1"/>
</dbReference>
<dbReference type="GO" id="GO:0004065">
    <property type="term" value="F:arylsulfatase activity"/>
    <property type="evidence" value="ECO:0007669"/>
    <property type="project" value="TreeGrafter"/>
</dbReference>
<comment type="similarity">
    <text evidence="2">Belongs to the sulfatase family.</text>
</comment>
<dbReference type="Gene3D" id="3.40.720.10">
    <property type="entry name" value="Alkaline Phosphatase, subunit A"/>
    <property type="match status" value="1"/>
</dbReference>
<dbReference type="STRING" id="926556.Echvi_3933"/>
<dbReference type="PANTHER" id="PTHR42693:SF42">
    <property type="entry name" value="ARYLSULFATASE G"/>
    <property type="match status" value="1"/>
</dbReference>
<evidence type="ECO:0000256" key="2">
    <source>
        <dbReference type="ARBA" id="ARBA00008779"/>
    </source>
</evidence>
<dbReference type="InterPro" id="IPR000917">
    <property type="entry name" value="Sulfatase_N"/>
</dbReference>
<keyword evidence="6" id="KW-0106">Calcium</keyword>
<evidence type="ECO:0000256" key="1">
    <source>
        <dbReference type="ARBA" id="ARBA00001913"/>
    </source>
</evidence>
<reference evidence="10" key="1">
    <citation type="submission" date="2012-02" db="EMBL/GenBank/DDBJ databases">
        <title>The complete genome of Echinicola vietnamensis DSM 17526.</title>
        <authorList>
            <person name="Lucas S."/>
            <person name="Copeland A."/>
            <person name="Lapidus A."/>
            <person name="Glavina del Rio T."/>
            <person name="Dalin E."/>
            <person name="Tice H."/>
            <person name="Bruce D."/>
            <person name="Goodwin L."/>
            <person name="Pitluck S."/>
            <person name="Peters L."/>
            <person name="Ovchinnikova G."/>
            <person name="Teshima H."/>
            <person name="Kyrpides N."/>
            <person name="Mavromatis K."/>
            <person name="Ivanova N."/>
            <person name="Brettin T."/>
            <person name="Detter J.C."/>
            <person name="Han C."/>
            <person name="Larimer F."/>
            <person name="Land M."/>
            <person name="Hauser L."/>
            <person name="Markowitz V."/>
            <person name="Cheng J.-F."/>
            <person name="Hugenholtz P."/>
            <person name="Woyke T."/>
            <person name="Wu D."/>
            <person name="Brambilla E."/>
            <person name="Klenk H.-P."/>
            <person name="Eisen J.A."/>
        </authorList>
    </citation>
    <scope>NUCLEOTIDE SEQUENCE [LARGE SCALE GENOMIC DNA]</scope>
    <source>
        <strain evidence="10">DSM 17526 / LMG 23754 / KMM 6221</strain>
    </source>
</reference>
<comment type="cofactor">
    <cofactor evidence="1">
        <name>Ca(2+)</name>
        <dbReference type="ChEBI" id="CHEBI:29108"/>
    </cofactor>
</comment>
<keyword evidence="4" id="KW-0732">Signal</keyword>
<dbReference type="EMBL" id="CP003346">
    <property type="protein sequence ID" value="AGA80143.1"/>
    <property type="molecule type" value="Genomic_DNA"/>
</dbReference>
<dbReference type="InterPro" id="IPR050738">
    <property type="entry name" value="Sulfatase"/>
</dbReference>
<dbReference type="CDD" id="cd16144">
    <property type="entry name" value="ARS_like"/>
    <property type="match status" value="1"/>
</dbReference>
<keyword evidence="3" id="KW-0479">Metal-binding</keyword>
<dbReference type="PROSITE" id="PS00149">
    <property type="entry name" value="SULFATASE_2"/>
    <property type="match status" value="1"/>
</dbReference>
<evidence type="ECO:0000259" key="8">
    <source>
        <dbReference type="Pfam" id="PF00884"/>
    </source>
</evidence>
<dbReference type="Pfam" id="PF00884">
    <property type="entry name" value="Sulfatase"/>
    <property type="match status" value="1"/>
</dbReference>
<sequence length="540" mass="59905">MRNLYDLSSMVNLFFKRDLKPFVLVSLMLGLVAIHPASGQENNQPNVLVILVDDLGYHDLGITGSDFYETPHIDKLGNAAFRFEQGYASSRVCSPSRAGLMTGVTPAVHGITDWIGAPEGEQWRNYGRFTQLLPPNYSHSLPDQLITIPEAMKANGYETFFAGKWHLGGEGSFPEDHGFDINIGGYEAGSPKGGYFAPYDNPKLSQGPDGENLSIRLAKETAAFIENAHEKPFFAMISFYAVHGPIQTTAEKWSKYRDKAEESGIAANGYAMERRMPIRQVQDNPVYGGLVDTMDEAVGMVLEALEAQGLADNTLVVFTSDHGGVASGDNFSTSNLPLRGGKGYQWEGGLRVPLFIKVPGTLGGAIQTPASNIDLLPTLVELTGGDLTALKGVEGVSLVPVMEGKKINPRDLYWHYPHYGNQGGDPSSIIRSGEWKLIYYWENGQAELYHLPSDPYEQHDLAGSEPKTVKRLTQKLRDYLEAHKARFPYPDPNYDPAKEAEWQERMRTQRLQTLEEQRKAMLSPGWQPNDDWWGSKVTSE</sequence>
<proteinExistence type="inferred from homology"/>
<evidence type="ECO:0000256" key="6">
    <source>
        <dbReference type="ARBA" id="ARBA00022837"/>
    </source>
</evidence>
<dbReference type="SUPFAM" id="SSF53649">
    <property type="entry name" value="Alkaline phosphatase-like"/>
    <property type="match status" value="1"/>
</dbReference>
<evidence type="ECO:0000256" key="3">
    <source>
        <dbReference type="ARBA" id="ARBA00022723"/>
    </source>
</evidence>
<organism evidence="9 10">
    <name type="scientific">Echinicola vietnamensis (strain DSM 17526 / LMG 23754 / KMM 6221)</name>
    <dbReference type="NCBI Taxonomy" id="926556"/>
    <lineage>
        <taxon>Bacteria</taxon>
        <taxon>Pseudomonadati</taxon>
        <taxon>Bacteroidota</taxon>
        <taxon>Cytophagia</taxon>
        <taxon>Cytophagales</taxon>
        <taxon>Cyclobacteriaceae</taxon>
        <taxon>Echinicola</taxon>
    </lineage>
</organism>
<dbReference type="PATRIC" id="fig|926556.3.peg.4142"/>
<keyword evidence="5" id="KW-0378">Hydrolase</keyword>
<dbReference type="InterPro" id="IPR024607">
    <property type="entry name" value="Sulfatase_CS"/>
</dbReference>
<dbReference type="Gene3D" id="3.30.1120.10">
    <property type="match status" value="1"/>
</dbReference>
<keyword evidence="10" id="KW-1185">Reference proteome</keyword>
<feature type="region of interest" description="Disordered" evidence="7">
    <location>
        <begin position="520"/>
        <end position="540"/>
    </location>
</feature>
<name>L0G4B0_ECHVK</name>
<dbReference type="eggNOG" id="COG3119">
    <property type="taxonomic scope" value="Bacteria"/>
</dbReference>
<dbReference type="HOGENOM" id="CLU_006332_10_4_10"/>